<protein>
    <submittedName>
        <fullName evidence="1">Uncharacterized protein</fullName>
    </submittedName>
</protein>
<evidence type="ECO:0000313" key="2">
    <source>
        <dbReference type="Proteomes" id="UP001060085"/>
    </source>
</evidence>
<organism evidence="1 2">
    <name type="scientific">Catharanthus roseus</name>
    <name type="common">Madagascar periwinkle</name>
    <name type="synonym">Vinca rosea</name>
    <dbReference type="NCBI Taxonomy" id="4058"/>
    <lineage>
        <taxon>Eukaryota</taxon>
        <taxon>Viridiplantae</taxon>
        <taxon>Streptophyta</taxon>
        <taxon>Embryophyta</taxon>
        <taxon>Tracheophyta</taxon>
        <taxon>Spermatophyta</taxon>
        <taxon>Magnoliopsida</taxon>
        <taxon>eudicotyledons</taxon>
        <taxon>Gunneridae</taxon>
        <taxon>Pentapetalae</taxon>
        <taxon>asterids</taxon>
        <taxon>lamiids</taxon>
        <taxon>Gentianales</taxon>
        <taxon>Apocynaceae</taxon>
        <taxon>Rauvolfioideae</taxon>
        <taxon>Vinceae</taxon>
        <taxon>Catharanthinae</taxon>
        <taxon>Catharanthus</taxon>
    </lineage>
</organism>
<sequence length="1204" mass="135000">MTPIRRISLDILRTSLLKPTAIATSVRRLSSKTGDDEWNDAWETAWLPEDLSGKHRAPWETDVNFSVSESSSPVDSTQNSEILVPSEDIDSETKAFVEDMTENWEQRKGKTRCNNRNLNDGVIEKDENVKGPPSSALYNLENMKRDYRLKKQRVHSGLWMKEIERMEEAKLADTIYGGDDIDKLLDSCSEIFDTANNDLSNSKIPNIELKNKPDGWETTAKAQDGSIWEMSQREEDILLQEFERRIAFNKFQIASFIKTHIFSRRRPIDGWKYMIEQIGPNAKKGKGSVSRLPSVSDAATEPFKEEKFPITNVMALVKPSSSFLLLFLGFLVLDFLIPFCVSDTGPNCSKTNTSLVNFTSPFFMVQHQLRGVVTVLDDCSFKVSQFDMLEGSDVHWWGAVGDTFENLTKGFVISDHKLNQTYKNDSFVVNLSKNVTWDQIKVLAVWDVPMASNFGHVMIGCNSTNSSYLNGTDLLAPTVFDNCKVLSDSYRIRWTLSEDKESVDVGLEAATGLQNYMAFGWANPDASGKFMVGGDVAITGFKEEGVPFADDFFITKYSECVVNQDGKFQGVCPDTIFEGSDPVGLVNNTRLIYGYRKDGVSFIRYRRPLKSVDHKYDLPIDPAASMTVIWALGLIKPPDQIRPFYLPQNHGGIFGHLTLNLSEHVNDCLGPLDAEDKEDQDLVIADKKDPLVVSTGPALHYPNPPNPTKVIYINKKEAPVLRVERGVQVKFSIQAGHDVAFYVTSDPLGGNATLRNLTETIYFGGPEAEGVVASPNELVWTPHRNTPDLLYYHSVFTQKMGWKVQVVDGGLQDMYNSSVVLDDQQVKLFWTLSESSISIAVRGEKKSGYLAIGFGRGMINSFAYVGWIDDSGKGRVSTYWIDGKDASSLHPTNENLTYVRCKSENGIISFEFTRPLNPSCDGDERPECNNIIEPTTPLKVIWAMGAQWSNDHLSVTNMHSVTSNRPVHVLLNRGSAEAEEDIRPVLAVHGFMMFLAWGILLPGGTLAARYLKHVKGDGWFQIHVYLQYSGLTTVFLGFLFAVAELRGLTLHSLHVKFGMLAIILAFVQPVNAYFRPKKPGNGEEGSSKRILWEYFHAIVGRGAILVGVAALITGMKHLGERYGEDNHGLSWALIVWCLVGALTVMYLEYRERKKRRERVLPRSNWVLGNGDEEDTDLLRPGRMMAEKDTNSSERMEVQLEPLGR</sequence>
<dbReference type="Proteomes" id="UP001060085">
    <property type="component" value="Linkage Group LG02"/>
</dbReference>
<dbReference type="EMBL" id="CM044702">
    <property type="protein sequence ID" value="KAI5679057.1"/>
    <property type="molecule type" value="Genomic_DNA"/>
</dbReference>
<gene>
    <name evidence="1" type="ORF">M9H77_10007</name>
</gene>
<comment type="caution">
    <text evidence="1">The sequence shown here is derived from an EMBL/GenBank/DDBJ whole genome shotgun (WGS) entry which is preliminary data.</text>
</comment>
<evidence type="ECO:0000313" key="1">
    <source>
        <dbReference type="EMBL" id="KAI5679057.1"/>
    </source>
</evidence>
<reference evidence="2" key="1">
    <citation type="journal article" date="2023" name="Nat. Plants">
        <title>Single-cell RNA sequencing provides a high-resolution roadmap for understanding the multicellular compartmentation of specialized metabolism.</title>
        <authorList>
            <person name="Sun S."/>
            <person name="Shen X."/>
            <person name="Li Y."/>
            <person name="Li Y."/>
            <person name="Wang S."/>
            <person name="Li R."/>
            <person name="Zhang H."/>
            <person name="Shen G."/>
            <person name="Guo B."/>
            <person name="Wei J."/>
            <person name="Xu J."/>
            <person name="St-Pierre B."/>
            <person name="Chen S."/>
            <person name="Sun C."/>
        </authorList>
    </citation>
    <scope>NUCLEOTIDE SEQUENCE [LARGE SCALE GENOMIC DNA]</scope>
</reference>
<accession>A0ACC0C274</accession>
<keyword evidence="2" id="KW-1185">Reference proteome</keyword>
<proteinExistence type="predicted"/>
<name>A0ACC0C274_CATRO</name>